<dbReference type="AlphaFoldDB" id="A0A1G5DF77"/>
<name>A0A1G5DF77_9FIRM</name>
<keyword evidence="1" id="KW-1133">Transmembrane helix</keyword>
<reference evidence="3" key="1">
    <citation type="submission" date="2016-10" db="EMBL/GenBank/DDBJ databases">
        <authorList>
            <person name="Varghese N."/>
            <person name="Submissions S."/>
        </authorList>
    </citation>
    <scope>NUCLEOTIDE SEQUENCE [LARGE SCALE GENOMIC DNA]</scope>
    <source>
        <strain evidence="3">XBD2006</strain>
    </source>
</reference>
<evidence type="ECO:0000313" key="3">
    <source>
        <dbReference type="Proteomes" id="UP000183047"/>
    </source>
</evidence>
<gene>
    <name evidence="2" type="ORF">SAMN02910451_01493</name>
</gene>
<dbReference type="PROSITE" id="PS51257">
    <property type="entry name" value="PROKAR_LIPOPROTEIN"/>
    <property type="match status" value="1"/>
</dbReference>
<dbReference type="OrthoDB" id="2005317at2"/>
<dbReference type="EMBL" id="FMUR01000008">
    <property type="protein sequence ID" value="SCY13244.1"/>
    <property type="molecule type" value="Genomic_DNA"/>
</dbReference>
<evidence type="ECO:0008006" key="4">
    <source>
        <dbReference type="Google" id="ProtNLM"/>
    </source>
</evidence>
<keyword evidence="1" id="KW-0472">Membrane</keyword>
<keyword evidence="1" id="KW-0812">Transmembrane</keyword>
<dbReference type="Proteomes" id="UP000183047">
    <property type="component" value="Unassembled WGS sequence"/>
</dbReference>
<organism evidence="2 3">
    <name type="scientific">Butyrivibrio hungatei</name>
    <dbReference type="NCBI Taxonomy" id="185008"/>
    <lineage>
        <taxon>Bacteria</taxon>
        <taxon>Bacillati</taxon>
        <taxon>Bacillota</taxon>
        <taxon>Clostridia</taxon>
        <taxon>Lachnospirales</taxon>
        <taxon>Lachnospiraceae</taxon>
        <taxon>Butyrivibrio</taxon>
    </lineage>
</organism>
<feature type="transmembrane region" description="Helical" evidence="1">
    <location>
        <begin position="12"/>
        <end position="29"/>
    </location>
</feature>
<proteinExistence type="predicted"/>
<keyword evidence="3" id="KW-1185">Reference proteome</keyword>
<protein>
    <recommendedName>
        <fullName evidence="4">Lipoprotein</fullName>
    </recommendedName>
</protein>
<dbReference type="RefSeq" id="WP_143002108.1">
    <property type="nucleotide sequence ID" value="NZ_FMUR01000008.1"/>
</dbReference>
<evidence type="ECO:0000313" key="2">
    <source>
        <dbReference type="EMBL" id="SCY13244.1"/>
    </source>
</evidence>
<evidence type="ECO:0000256" key="1">
    <source>
        <dbReference type="SAM" id="Phobius"/>
    </source>
</evidence>
<accession>A0A1G5DF77</accession>
<sequence>MKLGNTEAIAGNLFFLLMIPAVLFVGCSLDGNMPRGADEAINNKIVDAGDYSMEGNDGGIDDNASDVITTDSFLGVEGMTPADLKAEEFWGANDVEKLIEQYDSIEIVSSSYEDGATKPLYTNNYWYSKEYSANKNEPGDSFIIKDNVRAVSRPNYMNSDNKEETGIMIELYSSPDGRIANVAENVYPKNDGIPSGRCLKGNGEVYFEIERIIDFANEDALDNKDSQVKTTKWGMVFDEETKVLKRAAITSTNILGGVIDTRFYEVKLGTDMPEMYAALKNVLDEDLAASDEDSRNIHFVYGIGTETKKAGDFKIKKGTNVIFETSEENLFLDEEGTIPYDPSDLTSDITVYRLKR</sequence>